<dbReference type="Pfam" id="PF03652">
    <property type="entry name" value="RuvX"/>
    <property type="match status" value="1"/>
</dbReference>
<organism evidence="7 8">
    <name type="scientific">Sedimentibacter acidaminivorans</name>
    <dbReference type="NCBI Taxonomy" id="913099"/>
    <lineage>
        <taxon>Bacteria</taxon>
        <taxon>Bacillati</taxon>
        <taxon>Bacillota</taxon>
        <taxon>Tissierellia</taxon>
        <taxon>Sedimentibacter</taxon>
    </lineage>
</organism>
<evidence type="ECO:0000256" key="2">
    <source>
        <dbReference type="ARBA" id="ARBA00022517"/>
    </source>
</evidence>
<dbReference type="GO" id="GO:0016787">
    <property type="term" value="F:hydrolase activity"/>
    <property type="evidence" value="ECO:0007669"/>
    <property type="project" value="UniProtKB-KW"/>
</dbReference>
<dbReference type="CDD" id="cd16964">
    <property type="entry name" value="YqgF"/>
    <property type="match status" value="1"/>
</dbReference>
<dbReference type="Proteomes" id="UP001519342">
    <property type="component" value="Unassembled WGS sequence"/>
</dbReference>
<keyword evidence="3 5" id="KW-0540">Nuclease</keyword>
<keyword evidence="2 5" id="KW-0690">Ribosome biogenesis</keyword>
<keyword evidence="1 5" id="KW-0963">Cytoplasm</keyword>
<sequence>MDRIMGLDVGDRTIGVAVSDLLMITAQGVTTIKRTNLKNDINELKKIIEEYKVTIIVSGLPKMLDGTVGIQGEKVLQFLEKMKKHIDLPVELEDERFTTSISERMLIDADVKRKKRKEVIDKLAAVQILTTYMQRTKLKGN</sequence>
<dbReference type="SUPFAM" id="SSF53098">
    <property type="entry name" value="Ribonuclease H-like"/>
    <property type="match status" value="1"/>
</dbReference>
<dbReference type="RefSeq" id="WP_209510745.1">
    <property type="nucleotide sequence ID" value="NZ_JAGGKS010000002.1"/>
</dbReference>
<comment type="similarity">
    <text evidence="5">Belongs to the YqgF HJR family.</text>
</comment>
<evidence type="ECO:0000313" key="8">
    <source>
        <dbReference type="Proteomes" id="UP001519342"/>
    </source>
</evidence>
<keyword evidence="8" id="KW-1185">Reference proteome</keyword>
<accession>A0ABS4GBC5</accession>
<dbReference type="InterPro" id="IPR012337">
    <property type="entry name" value="RNaseH-like_sf"/>
</dbReference>
<protein>
    <recommendedName>
        <fullName evidence="5">Putative pre-16S rRNA nuclease</fullName>
        <ecNumber evidence="5">3.1.-.-</ecNumber>
    </recommendedName>
</protein>
<proteinExistence type="inferred from homology"/>
<comment type="subcellular location">
    <subcellularLocation>
        <location evidence="5">Cytoplasm</location>
    </subcellularLocation>
</comment>
<feature type="domain" description="YqgF/RNase H-like" evidence="6">
    <location>
        <begin position="2"/>
        <end position="102"/>
    </location>
</feature>
<dbReference type="HAMAP" id="MF_00651">
    <property type="entry name" value="Nuclease_YqgF"/>
    <property type="match status" value="1"/>
</dbReference>
<dbReference type="PANTHER" id="PTHR33317:SF4">
    <property type="entry name" value="POLYNUCLEOTIDYL TRANSFERASE, RIBONUCLEASE H-LIKE SUPERFAMILY PROTEIN"/>
    <property type="match status" value="1"/>
</dbReference>
<dbReference type="EC" id="3.1.-.-" evidence="5"/>
<evidence type="ECO:0000256" key="5">
    <source>
        <dbReference type="HAMAP-Rule" id="MF_00651"/>
    </source>
</evidence>
<dbReference type="InterPro" id="IPR006641">
    <property type="entry name" value="YqgF/RNaseH-like_dom"/>
</dbReference>
<name>A0ABS4GBC5_9FIRM</name>
<evidence type="ECO:0000256" key="1">
    <source>
        <dbReference type="ARBA" id="ARBA00022490"/>
    </source>
</evidence>
<evidence type="ECO:0000256" key="4">
    <source>
        <dbReference type="ARBA" id="ARBA00022801"/>
    </source>
</evidence>
<dbReference type="Gene3D" id="3.30.420.140">
    <property type="entry name" value="YqgF/RNase H-like domain"/>
    <property type="match status" value="1"/>
</dbReference>
<comment type="function">
    <text evidence="5">Could be a nuclease involved in processing of the 5'-end of pre-16S rRNA.</text>
</comment>
<reference evidence="7 8" key="1">
    <citation type="submission" date="2021-03" db="EMBL/GenBank/DDBJ databases">
        <title>Genomic Encyclopedia of Type Strains, Phase IV (KMG-IV): sequencing the most valuable type-strain genomes for metagenomic binning, comparative biology and taxonomic classification.</title>
        <authorList>
            <person name="Goeker M."/>
        </authorList>
    </citation>
    <scope>NUCLEOTIDE SEQUENCE [LARGE SCALE GENOMIC DNA]</scope>
    <source>
        <strain evidence="7 8">DSM 24004</strain>
    </source>
</reference>
<evidence type="ECO:0000313" key="7">
    <source>
        <dbReference type="EMBL" id="MBP1924989.1"/>
    </source>
</evidence>
<evidence type="ECO:0000259" key="6">
    <source>
        <dbReference type="SMART" id="SM00732"/>
    </source>
</evidence>
<dbReference type="NCBIfam" id="TIGR00250">
    <property type="entry name" value="RNAse_H_YqgF"/>
    <property type="match status" value="1"/>
</dbReference>
<keyword evidence="4 5" id="KW-0378">Hydrolase</keyword>
<dbReference type="SMART" id="SM00732">
    <property type="entry name" value="YqgFc"/>
    <property type="match status" value="1"/>
</dbReference>
<dbReference type="EMBL" id="JAGGKS010000002">
    <property type="protein sequence ID" value="MBP1924989.1"/>
    <property type="molecule type" value="Genomic_DNA"/>
</dbReference>
<comment type="caution">
    <text evidence="7">The sequence shown here is derived from an EMBL/GenBank/DDBJ whole genome shotgun (WGS) entry which is preliminary data.</text>
</comment>
<gene>
    <name evidence="7" type="ORF">J2Z76_000846</name>
</gene>
<dbReference type="InterPro" id="IPR005227">
    <property type="entry name" value="YqgF"/>
</dbReference>
<dbReference type="InterPro" id="IPR037027">
    <property type="entry name" value="YqgF/RNaseH-like_dom_sf"/>
</dbReference>
<evidence type="ECO:0000256" key="3">
    <source>
        <dbReference type="ARBA" id="ARBA00022722"/>
    </source>
</evidence>
<dbReference type="PANTHER" id="PTHR33317">
    <property type="entry name" value="POLYNUCLEOTIDYL TRANSFERASE, RIBONUCLEASE H-LIKE SUPERFAMILY PROTEIN"/>
    <property type="match status" value="1"/>
</dbReference>